<reference evidence="5" key="1">
    <citation type="submission" date="2017-06" db="EMBL/GenBank/DDBJ databases">
        <title>Genome analysis of Fimbriiglobus ruber SP5, the first member of the order Planctomycetales with confirmed chitinolytic capability.</title>
        <authorList>
            <person name="Ravin N.V."/>
            <person name="Rakitin A.L."/>
            <person name="Ivanova A.A."/>
            <person name="Beletsky A.V."/>
            <person name="Kulichevskaya I.S."/>
            <person name="Mardanov A.V."/>
            <person name="Dedysh S.N."/>
        </authorList>
    </citation>
    <scope>NUCLEOTIDE SEQUENCE [LARGE SCALE GENOMIC DNA]</scope>
    <source>
        <strain evidence="5">SP5</strain>
    </source>
</reference>
<keyword evidence="1 2" id="KW-0597">Phosphoprotein</keyword>
<evidence type="ECO:0000313" key="5">
    <source>
        <dbReference type="Proteomes" id="UP000214646"/>
    </source>
</evidence>
<dbReference type="PANTHER" id="PTHR44591">
    <property type="entry name" value="STRESS RESPONSE REGULATOR PROTEIN 1"/>
    <property type="match status" value="1"/>
</dbReference>
<dbReference type="InterPro" id="IPR050595">
    <property type="entry name" value="Bact_response_regulator"/>
</dbReference>
<dbReference type="PANTHER" id="PTHR44591:SF3">
    <property type="entry name" value="RESPONSE REGULATORY DOMAIN-CONTAINING PROTEIN"/>
    <property type="match status" value="1"/>
</dbReference>
<dbReference type="CDD" id="cd00156">
    <property type="entry name" value="REC"/>
    <property type="match status" value="1"/>
</dbReference>
<dbReference type="SMART" id="SM00448">
    <property type="entry name" value="REC"/>
    <property type="match status" value="1"/>
</dbReference>
<proteinExistence type="predicted"/>
<feature type="domain" description="Response regulatory" evidence="3">
    <location>
        <begin position="15"/>
        <end position="129"/>
    </location>
</feature>
<organism evidence="4 5">
    <name type="scientific">Fimbriiglobus ruber</name>
    <dbReference type="NCBI Taxonomy" id="1908690"/>
    <lineage>
        <taxon>Bacteria</taxon>
        <taxon>Pseudomonadati</taxon>
        <taxon>Planctomycetota</taxon>
        <taxon>Planctomycetia</taxon>
        <taxon>Gemmatales</taxon>
        <taxon>Gemmataceae</taxon>
        <taxon>Fimbriiglobus</taxon>
    </lineage>
</organism>
<keyword evidence="5" id="KW-1185">Reference proteome</keyword>
<evidence type="ECO:0000259" key="3">
    <source>
        <dbReference type="PROSITE" id="PS50110"/>
    </source>
</evidence>
<dbReference type="AlphaFoldDB" id="A0A225DPD0"/>
<dbReference type="GO" id="GO:0000160">
    <property type="term" value="P:phosphorelay signal transduction system"/>
    <property type="evidence" value="ECO:0007669"/>
    <property type="project" value="InterPro"/>
</dbReference>
<dbReference type="PROSITE" id="PS50110">
    <property type="entry name" value="RESPONSE_REGULATORY"/>
    <property type="match status" value="1"/>
</dbReference>
<evidence type="ECO:0000256" key="2">
    <source>
        <dbReference type="PROSITE-ProRule" id="PRU00169"/>
    </source>
</evidence>
<sequence>MTATDLAHPVLGGLPVLVVESCEESAATMTALLRMYGYDARTARTGRAALAAVDQTHPAVVLIDLDLPDAAGCDVIRQIRSRPAAPEVIVVTAHTTRTRRQEATAAGAHAVLLKPAEASELVALIQLLTVTAKS</sequence>
<protein>
    <submittedName>
        <fullName evidence="4">Putative two-component system response regulator</fullName>
    </submittedName>
</protein>
<dbReference type="Pfam" id="PF00072">
    <property type="entry name" value="Response_reg"/>
    <property type="match status" value="1"/>
</dbReference>
<feature type="modified residue" description="4-aspartylphosphate" evidence="2">
    <location>
        <position position="64"/>
    </location>
</feature>
<dbReference type="SUPFAM" id="SSF52172">
    <property type="entry name" value="CheY-like"/>
    <property type="match status" value="1"/>
</dbReference>
<evidence type="ECO:0000313" key="4">
    <source>
        <dbReference type="EMBL" id="OWK43252.1"/>
    </source>
</evidence>
<accession>A0A225DPD0</accession>
<dbReference type="InterPro" id="IPR001789">
    <property type="entry name" value="Sig_transdc_resp-reg_receiver"/>
</dbReference>
<dbReference type="EMBL" id="NIDE01000004">
    <property type="protein sequence ID" value="OWK43252.1"/>
    <property type="molecule type" value="Genomic_DNA"/>
</dbReference>
<dbReference type="RefSeq" id="WP_088254131.1">
    <property type="nucleotide sequence ID" value="NZ_NIDE01000004.1"/>
</dbReference>
<evidence type="ECO:0000256" key="1">
    <source>
        <dbReference type="ARBA" id="ARBA00022553"/>
    </source>
</evidence>
<name>A0A225DPD0_9BACT</name>
<dbReference type="Gene3D" id="3.40.50.2300">
    <property type="match status" value="1"/>
</dbReference>
<dbReference type="Proteomes" id="UP000214646">
    <property type="component" value="Unassembled WGS sequence"/>
</dbReference>
<gene>
    <name evidence="4" type="ORF">FRUB_02851</name>
</gene>
<dbReference type="InterPro" id="IPR011006">
    <property type="entry name" value="CheY-like_superfamily"/>
</dbReference>
<comment type="caution">
    <text evidence="4">The sequence shown here is derived from an EMBL/GenBank/DDBJ whole genome shotgun (WGS) entry which is preliminary data.</text>
</comment>